<evidence type="ECO:0000313" key="17">
    <source>
        <dbReference type="EMBL" id="KAK8403377.1"/>
    </source>
</evidence>
<dbReference type="Proteomes" id="UP001487740">
    <property type="component" value="Unassembled WGS sequence"/>
</dbReference>
<comment type="caution">
    <text evidence="17">The sequence shown here is derived from an EMBL/GenBank/DDBJ whole genome shotgun (WGS) entry which is preliminary data.</text>
</comment>
<dbReference type="Pfam" id="PF01699">
    <property type="entry name" value="Na_Ca_ex"/>
    <property type="match status" value="2"/>
</dbReference>
<evidence type="ECO:0000256" key="2">
    <source>
        <dbReference type="ARBA" id="ARBA00005364"/>
    </source>
</evidence>
<feature type="transmembrane region" description="Helical" evidence="15">
    <location>
        <begin position="250"/>
        <end position="274"/>
    </location>
</feature>
<dbReference type="GO" id="GO:0006874">
    <property type="term" value="P:intracellular calcium ion homeostasis"/>
    <property type="evidence" value="ECO:0007669"/>
    <property type="project" value="TreeGrafter"/>
</dbReference>
<dbReference type="InterPro" id="IPR004837">
    <property type="entry name" value="NaCa_Exmemb"/>
</dbReference>
<evidence type="ECO:0000256" key="1">
    <source>
        <dbReference type="ARBA" id="ARBA00004141"/>
    </source>
</evidence>
<keyword evidence="5" id="KW-0109">Calcium transport</keyword>
<organism evidence="17 18">
    <name type="scientific">Scylla paramamosain</name>
    <name type="common">Mud crab</name>
    <dbReference type="NCBI Taxonomy" id="85552"/>
    <lineage>
        <taxon>Eukaryota</taxon>
        <taxon>Metazoa</taxon>
        <taxon>Ecdysozoa</taxon>
        <taxon>Arthropoda</taxon>
        <taxon>Crustacea</taxon>
        <taxon>Multicrustacea</taxon>
        <taxon>Malacostraca</taxon>
        <taxon>Eumalacostraca</taxon>
        <taxon>Eucarida</taxon>
        <taxon>Decapoda</taxon>
        <taxon>Pleocyemata</taxon>
        <taxon>Brachyura</taxon>
        <taxon>Eubrachyura</taxon>
        <taxon>Portunoidea</taxon>
        <taxon>Portunidae</taxon>
        <taxon>Portuninae</taxon>
        <taxon>Scylla</taxon>
    </lineage>
</organism>
<feature type="region of interest" description="Disordered" evidence="14">
    <location>
        <begin position="25"/>
        <end position="95"/>
    </location>
</feature>
<feature type="transmembrane region" description="Helical" evidence="15">
    <location>
        <begin position="280"/>
        <end position="302"/>
    </location>
</feature>
<dbReference type="GO" id="GO:0005886">
    <property type="term" value="C:plasma membrane"/>
    <property type="evidence" value="ECO:0007669"/>
    <property type="project" value="TreeGrafter"/>
</dbReference>
<feature type="compositionally biased region" description="Polar residues" evidence="14">
    <location>
        <begin position="512"/>
        <end position="537"/>
    </location>
</feature>
<dbReference type="EMBL" id="JARAKH010000006">
    <property type="protein sequence ID" value="KAK8403377.1"/>
    <property type="molecule type" value="Genomic_DNA"/>
</dbReference>
<dbReference type="NCBIfam" id="TIGR00367">
    <property type="entry name" value="calcium/sodium antiporter"/>
    <property type="match status" value="1"/>
</dbReference>
<dbReference type="InterPro" id="IPR004481">
    <property type="entry name" value="K/Na/Ca-exchanger"/>
</dbReference>
<feature type="transmembrane region" description="Helical" evidence="15">
    <location>
        <begin position="210"/>
        <end position="229"/>
    </location>
</feature>
<evidence type="ECO:0000313" key="18">
    <source>
        <dbReference type="Proteomes" id="UP001487740"/>
    </source>
</evidence>
<protein>
    <recommendedName>
        <fullName evidence="16">Sodium/calcium exchanger membrane region domain-containing protein</fullName>
    </recommendedName>
</protein>
<keyword evidence="10 15" id="KW-1133">Transmembrane helix</keyword>
<dbReference type="FunFam" id="1.20.1420.30:FF:000002">
    <property type="entry name" value="Sodium/potassium/calcium exchanger 2 isoform 1"/>
    <property type="match status" value="1"/>
</dbReference>
<evidence type="ECO:0000256" key="3">
    <source>
        <dbReference type="ARBA" id="ARBA00022448"/>
    </source>
</evidence>
<feature type="transmembrane region" description="Helical" evidence="15">
    <location>
        <begin position="119"/>
        <end position="139"/>
    </location>
</feature>
<keyword evidence="6 15" id="KW-0812">Transmembrane</keyword>
<keyword evidence="3" id="KW-0813">Transport</keyword>
<dbReference type="GO" id="GO:0008273">
    <property type="term" value="F:calcium, potassium:sodium antiporter activity"/>
    <property type="evidence" value="ECO:0007669"/>
    <property type="project" value="TreeGrafter"/>
</dbReference>
<feature type="domain" description="Sodium/calcium exchanger membrane region" evidence="16">
    <location>
        <begin position="628"/>
        <end position="789"/>
    </location>
</feature>
<evidence type="ECO:0000256" key="15">
    <source>
        <dbReference type="SAM" id="Phobius"/>
    </source>
</evidence>
<name>A0AAW0UTA3_SCYPA</name>
<feature type="transmembrane region" description="Helical" evidence="15">
    <location>
        <begin position="314"/>
        <end position="333"/>
    </location>
</feature>
<feature type="compositionally biased region" description="Low complexity" evidence="14">
    <location>
        <begin position="56"/>
        <end position="65"/>
    </location>
</feature>
<feature type="region of interest" description="Disordered" evidence="14">
    <location>
        <begin position="168"/>
        <end position="193"/>
    </location>
</feature>
<reference evidence="17 18" key="1">
    <citation type="submission" date="2023-03" db="EMBL/GenBank/DDBJ databases">
        <title>High-quality genome of Scylla paramamosain provides insights in environmental adaptation.</title>
        <authorList>
            <person name="Zhang L."/>
        </authorList>
    </citation>
    <scope>NUCLEOTIDE SEQUENCE [LARGE SCALE GENOMIC DNA]</scope>
    <source>
        <strain evidence="17">LZ_2023a</strain>
        <tissue evidence="17">Muscle</tissue>
    </source>
</reference>
<dbReference type="FunFam" id="1.20.1420.30:FF:000004">
    <property type="entry name" value="Sodium/potassium/calcium exchanger 2 isoform 1"/>
    <property type="match status" value="1"/>
</dbReference>
<feature type="transmembrane region" description="Helical" evidence="15">
    <location>
        <begin position="772"/>
        <end position="791"/>
    </location>
</feature>
<comment type="subcellular location">
    <subcellularLocation>
        <location evidence="1">Membrane</location>
        <topology evidence="1">Multi-pass membrane protein</topology>
    </subcellularLocation>
</comment>
<evidence type="ECO:0000256" key="5">
    <source>
        <dbReference type="ARBA" id="ARBA00022568"/>
    </source>
</evidence>
<feature type="domain" description="Sodium/calcium exchanger membrane region" evidence="16">
    <location>
        <begin position="215"/>
        <end position="356"/>
    </location>
</feature>
<feature type="region of interest" description="Disordered" evidence="14">
    <location>
        <begin position="468"/>
        <end position="590"/>
    </location>
</feature>
<evidence type="ECO:0000256" key="12">
    <source>
        <dbReference type="ARBA" id="ARBA00023136"/>
    </source>
</evidence>
<dbReference type="AlphaFoldDB" id="A0AAW0UTA3"/>
<feature type="compositionally biased region" description="Polar residues" evidence="14">
    <location>
        <begin position="168"/>
        <end position="178"/>
    </location>
</feature>
<feature type="compositionally biased region" description="Polar residues" evidence="14">
    <location>
        <begin position="481"/>
        <end position="495"/>
    </location>
</feature>
<dbReference type="PANTHER" id="PTHR10846">
    <property type="entry name" value="SODIUM/POTASSIUM/CALCIUM EXCHANGER"/>
    <property type="match status" value="1"/>
</dbReference>
<feature type="transmembrane region" description="Helical" evidence="15">
    <location>
        <begin position="748"/>
        <end position="765"/>
    </location>
</feature>
<feature type="transmembrane region" description="Helical" evidence="15">
    <location>
        <begin position="628"/>
        <end position="651"/>
    </location>
</feature>
<dbReference type="GO" id="GO:0005262">
    <property type="term" value="F:calcium channel activity"/>
    <property type="evidence" value="ECO:0007669"/>
    <property type="project" value="TreeGrafter"/>
</dbReference>
<keyword evidence="9" id="KW-0769">Symport</keyword>
<keyword evidence="11" id="KW-0406">Ion transport</keyword>
<keyword evidence="13" id="KW-0325">Glycoprotein</keyword>
<keyword evidence="18" id="KW-1185">Reference proteome</keyword>
<evidence type="ECO:0000256" key="6">
    <source>
        <dbReference type="ARBA" id="ARBA00022692"/>
    </source>
</evidence>
<dbReference type="Gene3D" id="1.20.1420.30">
    <property type="entry name" value="NCX, central ion-binding region"/>
    <property type="match status" value="2"/>
</dbReference>
<dbReference type="GO" id="GO:0015293">
    <property type="term" value="F:symporter activity"/>
    <property type="evidence" value="ECO:0007669"/>
    <property type="project" value="UniProtKB-KW"/>
</dbReference>
<feature type="compositionally biased region" description="Low complexity" evidence="14">
    <location>
        <begin position="559"/>
        <end position="577"/>
    </location>
</feature>
<comment type="similarity">
    <text evidence="2">Belongs to the Ca(2+):cation antiporter (CaCA) (TC 2.A.19) family. SLC24A subfamily.</text>
</comment>
<feature type="compositionally biased region" description="Low complexity" evidence="14">
    <location>
        <begin position="500"/>
        <end position="511"/>
    </location>
</feature>
<evidence type="ECO:0000259" key="16">
    <source>
        <dbReference type="Pfam" id="PF01699"/>
    </source>
</evidence>
<evidence type="ECO:0000256" key="13">
    <source>
        <dbReference type="ARBA" id="ARBA00023180"/>
    </source>
</evidence>
<feature type="region of interest" description="Disordered" evidence="14">
    <location>
        <begin position="385"/>
        <end position="404"/>
    </location>
</feature>
<proteinExistence type="inferred from homology"/>
<accession>A0AAW0UTA3</accession>
<sequence length="800" mass="86817">MGEETQWFGRSVVPVQPPRQYLARQLARSPAVKDSAARGRQGGLGRRSLPPPPPTTTTTTTTTTTHPSPSIHRQLKGHDGESTPGGDVSSSPTVTAAAHAMTAIPRNAPLRRRRRWHGLLQLGGVTVFTFGFVGAAILLQGAPSPPYASRHLSPRNIRLSAGSRSLLQATSTEQSEVPETSPEPANESAPADDPLFPPDLFTLEERRKGAILLHVLGMIYMFVALAIVCDEFFVPALDVIIEKLQISEDVAGATFMAAGGSAPELFTSVIGVFISFDDVGIGTIVGSAVFNILFVIGMCVLFSKTVLDLTWWPLFRDVTFYSIALLMLVVCFLDNNVYWYEALVMFLLYIAYCLFMKFNADVERFVKKHLNRNKVTRVCSTDQLVPNHAAGPQPAQQGGRRASAAVLHPGTKFRHGLLQLMIHTIDPLHDGLEEEPGKVDEKATQLHAIASLKVLLDATKPQNGRVETYRTDGLAPDPRPDNQSHVSGRSSQGTEMTHVDSLASSDAASHSGPHTNGDLQSEGNSVANNVSYGTNSVRKIPPKAPQNGDNNGVTPALNPAAPEVTDPEAATPTTTAGDPDEEEEPKPIDLSWPSTWRKRITYILVAPLIIPLWITLPDTRTPRGKQFFFVTFLGSIAWIAAFSYLMVWWASLVGEAINIPPEVMGLTILAAGTSVPDLITSVIVARKGFGDMAVSSSVGSNLFDVTCGLPIPWLLFALGEVVKNLLNGRDPGDINPIEVKSEGMACSIMLLFGMLMFVIVAIACSKWKMNKGLGMTMFVLYFIFVMVSLFFEYDIIACFV</sequence>
<evidence type="ECO:0000256" key="7">
    <source>
        <dbReference type="ARBA" id="ARBA00022737"/>
    </source>
</evidence>
<feature type="transmembrane region" description="Helical" evidence="15">
    <location>
        <begin position="663"/>
        <end position="685"/>
    </location>
</feature>
<evidence type="ECO:0000256" key="11">
    <source>
        <dbReference type="ARBA" id="ARBA00023065"/>
    </source>
</evidence>
<dbReference type="PANTHER" id="PTHR10846:SF72">
    <property type="entry name" value="SODIUM_POTASSIUM_CALCIUM EXCHANGER NCKX30C"/>
    <property type="match status" value="1"/>
</dbReference>
<feature type="transmembrane region" description="Helical" evidence="15">
    <location>
        <begin position="339"/>
        <end position="358"/>
    </location>
</feature>
<evidence type="ECO:0000256" key="10">
    <source>
        <dbReference type="ARBA" id="ARBA00022989"/>
    </source>
</evidence>
<keyword evidence="4" id="KW-0050">Antiport</keyword>
<keyword evidence="12 15" id="KW-0472">Membrane</keyword>
<dbReference type="InterPro" id="IPR044880">
    <property type="entry name" value="NCX_ion-bd_dom_sf"/>
</dbReference>
<evidence type="ECO:0000256" key="4">
    <source>
        <dbReference type="ARBA" id="ARBA00022449"/>
    </source>
</evidence>
<keyword evidence="7" id="KW-0677">Repeat</keyword>
<evidence type="ECO:0000256" key="8">
    <source>
        <dbReference type="ARBA" id="ARBA00022837"/>
    </source>
</evidence>
<keyword evidence="8" id="KW-0106">Calcium</keyword>
<gene>
    <name evidence="17" type="ORF">O3P69_000464</name>
</gene>
<evidence type="ECO:0000256" key="9">
    <source>
        <dbReference type="ARBA" id="ARBA00022847"/>
    </source>
</evidence>
<evidence type="ECO:0000256" key="14">
    <source>
        <dbReference type="SAM" id="MobiDB-lite"/>
    </source>
</evidence>